<evidence type="ECO:0000313" key="1">
    <source>
        <dbReference type="EMBL" id="NYE03873.1"/>
    </source>
</evidence>
<evidence type="ECO:0000313" key="2">
    <source>
        <dbReference type="Proteomes" id="UP000548423"/>
    </source>
</evidence>
<comment type="caution">
    <text evidence="1">The sequence shown here is derived from an EMBL/GenBank/DDBJ whole genome shotgun (WGS) entry which is preliminary data.</text>
</comment>
<organism evidence="1 2">
    <name type="scientific">Neobacillus niacini</name>
    <dbReference type="NCBI Taxonomy" id="86668"/>
    <lineage>
        <taxon>Bacteria</taxon>
        <taxon>Bacillati</taxon>
        <taxon>Bacillota</taxon>
        <taxon>Bacilli</taxon>
        <taxon>Bacillales</taxon>
        <taxon>Bacillaceae</taxon>
        <taxon>Neobacillus</taxon>
    </lineage>
</organism>
<dbReference type="EMBL" id="JACCBX010000001">
    <property type="protein sequence ID" value="NYE03873.1"/>
    <property type="molecule type" value="Genomic_DNA"/>
</dbReference>
<protein>
    <recommendedName>
        <fullName evidence="3">PqqD family protein</fullName>
    </recommendedName>
</protein>
<dbReference type="AlphaFoldDB" id="A0A852T5I6"/>
<dbReference type="InterPro" id="IPR041881">
    <property type="entry name" value="PqqD_sf"/>
</dbReference>
<gene>
    <name evidence="1" type="ORF">F4694_000592</name>
</gene>
<dbReference type="Proteomes" id="UP000548423">
    <property type="component" value="Unassembled WGS sequence"/>
</dbReference>
<dbReference type="InterPro" id="IPR008792">
    <property type="entry name" value="PQQD"/>
</dbReference>
<reference evidence="2" key="2">
    <citation type="submission" date="2020-08" db="EMBL/GenBank/DDBJ databases">
        <title>The Agave Microbiome: Exploring the role of microbial communities in plant adaptations to desert environments.</title>
        <authorList>
            <person name="Partida-Martinez L.P."/>
        </authorList>
    </citation>
    <scope>NUCLEOTIDE SEQUENCE [LARGE SCALE GENOMIC DNA]</scope>
    <source>
        <strain evidence="2">AT2.8</strain>
    </source>
</reference>
<proteinExistence type="predicted"/>
<sequence length="88" mass="10191">MVEYIRKSTFETVHFDGEVIILNTDNYTLTKLNETGGFCWSLLNESQSVESLRESIFRHFETENNNVQGDIEVFLEGLLECDLIKVID</sequence>
<evidence type="ECO:0008006" key="3">
    <source>
        <dbReference type="Google" id="ProtNLM"/>
    </source>
</evidence>
<dbReference type="Gene3D" id="1.10.10.1150">
    <property type="entry name" value="Coenzyme PQQ synthesis protein D (PqqD)"/>
    <property type="match status" value="1"/>
</dbReference>
<name>A0A852T5I6_9BACI</name>
<accession>A0A852T5I6</accession>
<reference evidence="2" key="1">
    <citation type="submission" date="2020-07" db="EMBL/GenBank/DDBJ databases">
        <authorList>
            <person name="Partida-Martinez L."/>
            <person name="Huntemann M."/>
            <person name="Clum A."/>
            <person name="Wang J."/>
            <person name="Palaniappan K."/>
            <person name="Ritter S."/>
            <person name="Chen I.-M."/>
            <person name="Stamatis D."/>
            <person name="Reddy T."/>
            <person name="O'Malley R."/>
            <person name="Daum C."/>
            <person name="Shapiro N."/>
            <person name="Ivanova N."/>
            <person name="Kyrpides N."/>
            <person name="Woyke T."/>
        </authorList>
    </citation>
    <scope>NUCLEOTIDE SEQUENCE [LARGE SCALE GENOMIC DNA]</scope>
    <source>
        <strain evidence="2">AT2.8</strain>
    </source>
</reference>
<dbReference type="Pfam" id="PF05402">
    <property type="entry name" value="PqqD"/>
    <property type="match status" value="1"/>
</dbReference>